<reference evidence="2" key="1">
    <citation type="submission" date="2014-09" db="EMBL/GenBank/DDBJ databases">
        <authorList>
            <person name="Sharma Rahul"/>
            <person name="Thines Marco"/>
        </authorList>
    </citation>
    <scope>NUCLEOTIDE SEQUENCE [LARGE SCALE GENOMIC DNA]</scope>
</reference>
<evidence type="ECO:0000313" key="2">
    <source>
        <dbReference type="Proteomes" id="UP000054928"/>
    </source>
</evidence>
<dbReference type="Proteomes" id="UP000054928">
    <property type="component" value="Unassembled WGS sequence"/>
</dbReference>
<accession>A0A0P1AA32</accession>
<keyword evidence="2" id="KW-1185">Reference proteome</keyword>
<sequence>MTLAENLRKNIKLVHMVKFRKNNHNLADFQFGAKFEPLLKVKRRVEVNDESKCADANLSVQRCERIVNPTFDSGTTSTSTMVGSGIISDLLSTNLRIFPGCRNL</sequence>
<dbReference type="RefSeq" id="XP_024573814.1">
    <property type="nucleotide sequence ID" value="XM_024722771.1"/>
</dbReference>
<proteinExistence type="predicted"/>
<dbReference type="EMBL" id="CCYD01000286">
    <property type="protein sequence ID" value="CEG37445.1"/>
    <property type="molecule type" value="Genomic_DNA"/>
</dbReference>
<protein>
    <submittedName>
        <fullName evidence="1">Uncharacterized protein</fullName>
    </submittedName>
</protein>
<name>A0A0P1AA32_PLAHL</name>
<organism evidence="1 2">
    <name type="scientific">Plasmopara halstedii</name>
    <name type="common">Downy mildew of sunflower</name>
    <dbReference type="NCBI Taxonomy" id="4781"/>
    <lineage>
        <taxon>Eukaryota</taxon>
        <taxon>Sar</taxon>
        <taxon>Stramenopiles</taxon>
        <taxon>Oomycota</taxon>
        <taxon>Peronosporomycetes</taxon>
        <taxon>Peronosporales</taxon>
        <taxon>Peronosporaceae</taxon>
        <taxon>Plasmopara</taxon>
    </lineage>
</organism>
<dbReference type="GeneID" id="36400093"/>
<dbReference type="AlphaFoldDB" id="A0A0P1AA32"/>
<evidence type="ECO:0000313" key="1">
    <source>
        <dbReference type="EMBL" id="CEG37445.1"/>
    </source>
</evidence>